<protein>
    <recommendedName>
        <fullName evidence="3">thioredoxin-dependent peroxiredoxin</fullName>
        <ecNumber evidence="3">1.11.1.24</ecNumber>
    </recommendedName>
    <alternativeName>
        <fullName evidence="9">Thioredoxin peroxidase</fullName>
    </alternativeName>
    <alternativeName>
        <fullName evidence="11">Thioredoxin-dependent peroxiredoxin Bcp</fullName>
    </alternativeName>
</protein>
<evidence type="ECO:0000256" key="3">
    <source>
        <dbReference type="ARBA" id="ARBA00013017"/>
    </source>
</evidence>
<gene>
    <name evidence="14" type="ORF">FHS11_000941</name>
</gene>
<evidence type="ECO:0000256" key="2">
    <source>
        <dbReference type="ARBA" id="ARBA00011245"/>
    </source>
</evidence>
<evidence type="ECO:0000256" key="1">
    <source>
        <dbReference type="ARBA" id="ARBA00003330"/>
    </source>
</evidence>
<dbReference type="Proteomes" id="UP000539265">
    <property type="component" value="Unassembled WGS sequence"/>
</dbReference>
<evidence type="ECO:0000256" key="10">
    <source>
        <dbReference type="ARBA" id="ARBA00038489"/>
    </source>
</evidence>
<dbReference type="GO" id="GO:0005737">
    <property type="term" value="C:cytoplasm"/>
    <property type="evidence" value="ECO:0007669"/>
    <property type="project" value="TreeGrafter"/>
</dbReference>
<dbReference type="EC" id="1.11.1.24" evidence="3"/>
<organism evidence="14 15">
    <name type="scientific">Mucilaginibacter gotjawali</name>
    <dbReference type="NCBI Taxonomy" id="1550579"/>
    <lineage>
        <taxon>Bacteria</taxon>
        <taxon>Pseudomonadati</taxon>
        <taxon>Bacteroidota</taxon>
        <taxon>Sphingobacteriia</taxon>
        <taxon>Sphingobacteriales</taxon>
        <taxon>Sphingobacteriaceae</taxon>
        <taxon>Mucilaginibacter</taxon>
    </lineage>
</organism>
<comment type="subunit">
    <text evidence="2">Monomer.</text>
</comment>
<dbReference type="InterPro" id="IPR000866">
    <property type="entry name" value="AhpC/TSA"/>
</dbReference>
<dbReference type="FunFam" id="3.40.30.10:FF:000007">
    <property type="entry name" value="Thioredoxin-dependent thiol peroxidase"/>
    <property type="match status" value="1"/>
</dbReference>
<dbReference type="InterPro" id="IPR036249">
    <property type="entry name" value="Thioredoxin-like_sf"/>
</dbReference>
<proteinExistence type="inferred from homology"/>
<dbReference type="PANTHER" id="PTHR42801:SF4">
    <property type="entry name" value="AHPC_TSA FAMILY PROTEIN"/>
    <property type="match status" value="1"/>
</dbReference>
<comment type="function">
    <text evidence="1">Thiol-specific peroxidase that catalyzes the reduction of hydrogen peroxide and organic hydroperoxides to water and alcohols, respectively. Plays a role in cell protection against oxidative stress by detoxifying peroxides and as sensor of hydrogen peroxide-mediated signaling events.</text>
</comment>
<dbReference type="RefSeq" id="WP_096356801.1">
    <property type="nucleotide sequence ID" value="NZ_AP017313.1"/>
</dbReference>
<reference evidence="14" key="1">
    <citation type="submission" date="2020-08" db="EMBL/GenBank/DDBJ databases">
        <title>Genomic Encyclopedia of Type Strains, Phase III (KMG-III): the genomes of soil and plant-associated and newly described type strains.</title>
        <authorList>
            <person name="Whitman W."/>
        </authorList>
    </citation>
    <scope>NUCLEOTIDE SEQUENCE [LARGE SCALE GENOMIC DNA]</scope>
    <source>
        <strain evidence="14">CECT 8628</strain>
    </source>
</reference>
<evidence type="ECO:0000256" key="11">
    <source>
        <dbReference type="ARBA" id="ARBA00042639"/>
    </source>
</evidence>
<dbReference type="AlphaFoldDB" id="A0A839S8S5"/>
<evidence type="ECO:0000256" key="5">
    <source>
        <dbReference type="ARBA" id="ARBA00022862"/>
    </source>
</evidence>
<accession>A0A839S8S5</accession>
<dbReference type="Pfam" id="PF00578">
    <property type="entry name" value="AhpC-TSA"/>
    <property type="match status" value="1"/>
</dbReference>
<dbReference type="EMBL" id="JACHWX010000002">
    <property type="protein sequence ID" value="MBB3054531.1"/>
    <property type="molecule type" value="Genomic_DNA"/>
</dbReference>
<evidence type="ECO:0000313" key="15">
    <source>
        <dbReference type="Proteomes" id="UP000539265"/>
    </source>
</evidence>
<dbReference type="InterPro" id="IPR050924">
    <property type="entry name" value="Peroxiredoxin_BCP/PrxQ"/>
</dbReference>
<evidence type="ECO:0000256" key="6">
    <source>
        <dbReference type="ARBA" id="ARBA00023002"/>
    </source>
</evidence>
<evidence type="ECO:0000256" key="12">
    <source>
        <dbReference type="ARBA" id="ARBA00049091"/>
    </source>
</evidence>
<keyword evidence="15" id="KW-1185">Reference proteome</keyword>
<dbReference type="InterPro" id="IPR013766">
    <property type="entry name" value="Thioredoxin_domain"/>
</dbReference>
<keyword evidence="4 14" id="KW-0575">Peroxidase</keyword>
<dbReference type="PANTHER" id="PTHR42801">
    <property type="entry name" value="THIOREDOXIN-DEPENDENT PEROXIDE REDUCTASE"/>
    <property type="match status" value="1"/>
</dbReference>
<dbReference type="GO" id="GO:0034599">
    <property type="term" value="P:cellular response to oxidative stress"/>
    <property type="evidence" value="ECO:0007669"/>
    <property type="project" value="TreeGrafter"/>
</dbReference>
<evidence type="ECO:0000256" key="8">
    <source>
        <dbReference type="ARBA" id="ARBA00023284"/>
    </source>
</evidence>
<comment type="similarity">
    <text evidence="10">Belongs to the peroxiredoxin family. BCP/PrxQ subfamily.</text>
</comment>
<evidence type="ECO:0000259" key="13">
    <source>
        <dbReference type="PROSITE" id="PS51352"/>
    </source>
</evidence>
<keyword evidence="8" id="KW-0676">Redox-active center</keyword>
<feature type="domain" description="Thioredoxin" evidence="13">
    <location>
        <begin position="22"/>
        <end position="170"/>
    </location>
</feature>
<dbReference type="OrthoDB" id="9112061at2"/>
<dbReference type="PROSITE" id="PS51352">
    <property type="entry name" value="THIOREDOXIN_2"/>
    <property type="match status" value="1"/>
</dbReference>
<keyword evidence="7" id="KW-1015">Disulfide bond</keyword>
<sequence length="170" mass="18861">MAILLLVAVNFKARAQAAKSTLAVGDKMPNFSLTDQDGKVYNSNDHTGKNILVIYFYPKDESMVCTKEACSFRDSFNDFTSAGAKVIGINAGTVASHKAFSEHYKLPFTLLSDPDNKVYALFGVKNKMFMTGRETFIVDLHGRIVFAYEAMMQGKKHADDALAFIKAQRK</sequence>
<evidence type="ECO:0000313" key="14">
    <source>
        <dbReference type="EMBL" id="MBB3054531.1"/>
    </source>
</evidence>
<keyword evidence="6 14" id="KW-0560">Oxidoreductase</keyword>
<comment type="caution">
    <text evidence="14">The sequence shown here is derived from an EMBL/GenBank/DDBJ whole genome shotgun (WGS) entry which is preliminary data.</text>
</comment>
<dbReference type="GO" id="GO:0045454">
    <property type="term" value="P:cell redox homeostasis"/>
    <property type="evidence" value="ECO:0007669"/>
    <property type="project" value="TreeGrafter"/>
</dbReference>
<evidence type="ECO:0000256" key="9">
    <source>
        <dbReference type="ARBA" id="ARBA00032824"/>
    </source>
</evidence>
<evidence type="ECO:0000256" key="7">
    <source>
        <dbReference type="ARBA" id="ARBA00023157"/>
    </source>
</evidence>
<dbReference type="CDD" id="cd03017">
    <property type="entry name" value="PRX_BCP"/>
    <property type="match status" value="1"/>
</dbReference>
<comment type="catalytic activity">
    <reaction evidence="12">
        <text>a hydroperoxide + [thioredoxin]-dithiol = an alcohol + [thioredoxin]-disulfide + H2O</text>
        <dbReference type="Rhea" id="RHEA:62620"/>
        <dbReference type="Rhea" id="RHEA-COMP:10698"/>
        <dbReference type="Rhea" id="RHEA-COMP:10700"/>
        <dbReference type="ChEBI" id="CHEBI:15377"/>
        <dbReference type="ChEBI" id="CHEBI:29950"/>
        <dbReference type="ChEBI" id="CHEBI:30879"/>
        <dbReference type="ChEBI" id="CHEBI:35924"/>
        <dbReference type="ChEBI" id="CHEBI:50058"/>
        <dbReference type="EC" id="1.11.1.24"/>
    </reaction>
</comment>
<evidence type="ECO:0000256" key="4">
    <source>
        <dbReference type="ARBA" id="ARBA00022559"/>
    </source>
</evidence>
<name>A0A839S8S5_9SPHI</name>
<dbReference type="SUPFAM" id="SSF52833">
    <property type="entry name" value="Thioredoxin-like"/>
    <property type="match status" value="1"/>
</dbReference>
<dbReference type="GO" id="GO:0008379">
    <property type="term" value="F:thioredoxin peroxidase activity"/>
    <property type="evidence" value="ECO:0007669"/>
    <property type="project" value="TreeGrafter"/>
</dbReference>
<keyword evidence="5" id="KW-0049">Antioxidant</keyword>
<dbReference type="Gene3D" id="3.40.30.10">
    <property type="entry name" value="Glutaredoxin"/>
    <property type="match status" value="1"/>
</dbReference>